<dbReference type="InterPro" id="IPR036291">
    <property type="entry name" value="NAD(P)-bd_dom_sf"/>
</dbReference>
<feature type="compositionally biased region" description="Basic and acidic residues" evidence="4">
    <location>
        <begin position="252"/>
        <end position="265"/>
    </location>
</feature>
<feature type="domain" description="Ketoreductase" evidence="5">
    <location>
        <begin position="8"/>
        <end position="210"/>
    </location>
</feature>
<dbReference type="Proteomes" id="UP001291309">
    <property type="component" value="Unassembled WGS sequence"/>
</dbReference>
<evidence type="ECO:0000313" key="7">
    <source>
        <dbReference type="Proteomes" id="UP001291309"/>
    </source>
</evidence>
<accession>A0ABU5HGG8</accession>
<feature type="region of interest" description="Disordered" evidence="4">
    <location>
        <begin position="242"/>
        <end position="278"/>
    </location>
</feature>
<evidence type="ECO:0000256" key="4">
    <source>
        <dbReference type="SAM" id="MobiDB-lite"/>
    </source>
</evidence>
<dbReference type="Gene3D" id="3.40.50.720">
    <property type="entry name" value="NAD(P)-binding Rossmann-like Domain"/>
    <property type="match status" value="1"/>
</dbReference>
<keyword evidence="2" id="KW-0560">Oxidoreductase</keyword>
<reference evidence="6 7" key="1">
    <citation type="submission" date="2023-12" db="EMBL/GenBank/DDBJ databases">
        <title>the genome sequence of Hyalangium sp. s54d21.</title>
        <authorList>
            <person name="Zhang X."/>
        </authorList>
    </citation>
    <scope>NUCLEOTIDE SEQUENCE [LARGE SCALE GENOMIC DNA]</scope>
    <source>
        <strain evidence="7">s54d21</strain>
    </source>
</reference>
<evidence type="ECO:0000313" key="6">
    <source>
        <dbReference type="EMBL" id="MDY7232551.1"/>
    </source>
</evidence>
<comment type="caution">
    <text evidence="6">The sequence shown here is derived from an EMBL/GenBank/DDBJ whole genome shotgun (WGS) entry which is preliminary data.</text>
</comment>
<dbReference type="PANTHER" id="PTHR44196:SF1">
    <property type="entry name" value="DEHYDROGENASE_REDUCTASE SDR FAMILY MEMBER 7B"/>
    <property type="match status" value="1"/>
</dbReference>
<dbReference type="InterPro" id="IPR002347">
    <property type="entry name" value="SDR_fam"/>
</dbReference>
<protein>
    <submittedName>
        <fullName evidence="6">SDR family oxidoreductase</fullName>
    </submittedName>
</protein>
<name>A0ABU5HGG8_9BACT</name>
<evidence type="ECO:0000256" key="1">
    <source>
        <dbReference type="ARBA" id="ARBA00006484"/>
    </source>
</evidence>
<sequence length="320" mass="34604">MPSKLSRSVVVVTGASSGIGRASALRFARKGAAVVLTARNEPALREVASECEQLGARTLVLPADVTDEAAVKELARIVVAAFGRLDVWVNNAAVALFARFEDAPPEAFRQVIETNLFGYVHGARAALPYFRKQNGGVLINVSSVFGPGGAPYLSAYIASKYAIRGLSSCLRQESRDTGIHVVTVLPASVDTPMFQHAANFCGRDAQPLEPVYPAEQVARAIVRSALRPRREVFVGKPRRSKGLLSRVSPSLGERRAARKEGEARRPSALAPPSPGNLFAPMPPAEVSGGWRRATYVRKGLLLGLLALPFLISWRRQRRNF</sequence>
<dbReference type="EMBL" id="JAXIVS010000021">
    <property type="protein sequence ID" value="MDY7232551.1"/>
    <property type="molecule type" value="Genomic_DNA"/>
</dbReference>
<dbReference type="PRINTS" id="PR00080">
    <property type="entry name" value="SDRFAMILY"/>
</dbReference>
<dbReference type="SMART" id="SM00822">
    <property type="entry name" value="PKS_KR"/>
    <property type="match status" value="1"/>
</dbReference>
<evidence type="ECO:0000256" key="2">
    <source>
        <dbReference type="ARBA" id="ARBA00023002"/>
    </source>
</evidence>
<dbReference type="RefSeq" id="WP_321551265.1">
    <property type="nucleotide sequence ID" value="NZ_JAXIVS010000021.1"/>
</dbReference>
<dbReference type="NCBIfam" id="NF005495">
    <property type="entry name" value="PRK07109.1"/>
    <property type="match status" value="1"/>
</dbReference>
<dbReference type="Pfam" id="PF00106">
    <property type="entry name" value="adh_short"/>
    <property type="match status" value="1"/>
</dbReference>
<dbReference type="PANTHER" id="PTHR44196">
    <property type="entry name" value="DEHYDROGENASE/REDUCTASE SDR FAMILY MEMBER 7B"/>
    <property type="match status" value="1"/>
</dbReference>
<comment type="similarity">
    <text evidence="1 3">Belongs to the short-chain dehydrogenases/reductases (SDR) family.</text>
</comment>
<evidence type="ECO:0000256" key="3">
    <source>
        <dbReference type="RuleBase" id="RU000363"/>
    </source>
</evidence>
<dbReference type="SUPFAM" id="SSF51735">
    <property type="entry name" value="NAD(P)-binding Rossmann-fold domains"/>
    <property type="match status" value="1"/>
</dbReference>
<organism evidence="6 7">
    <name type="scientific">Hyalangium rubrum</name>
    <dbReference type="NCBI Taxonomy" id="3103134"/>
    <lineage>
        <taxon>Bacteria</taxon>
        <taxon>Pseudomonadati</taxon>
        <taxon>Myxococcota</taxon>
        <taxon>Myxococcia</taxon>
        <taxon>Myxococcales</taxon>
        <taxon>Cystobacterineae</taxon>
        <taxon>Archangiaceae</taxon>
        <taxon>Hyalangium</taxon>
    </lineage>
</organism>
<proteinExistence type="inferred from homology"/>
<gene>
    <name evidence="6" type="ORF">SYV04_39560</name>
</gene>
<keyword evidence="7" id="KW-1185">Reference proteome</keyword>
<dbReference type="PRINTS" id="PR00081">
    <property type="entry name" value="GDHRDH"/>
</dbReference>
<dbReference type="InterPro" id="IPR057326">
    <property type="entry name" value="KR_dom"/>
</dbReference>
<evidence type="ECO:0000259" key="5">
    <source>
        <dbReference type="SMART" id="SM00822"/>
    </source>
</evidence>